<feature type="transmembrane region" description="Helical" evidence="7">
    <location>
        <begin position="326"/>
        <end position="344"/>
    </location>
</feature>
<organism evidence="9">
    <name type="scientific">Sporolactobacillus sp. Y61</name>
    <dbReference type="NCBI Taxonomy" id="3160863"/>
    <lineage>
        <taxon>Bacteria</taxon>
        <taxon>Bacillati</taxon>
        <taxon>Bacillota</taxon>
        <taxon>Bacilli</taxon>
        <taxon>Bacillales</taxon>
        <taxon>Sporolactobacillaceae</taxon>
        <taxon>Sporolactobacillus</taxon>
    </lineage>
</organism>
<keyword evidence="6 7" id="KW-0472">Membrane</keyword>
<evidence type="ECO:0000256" key="3">
    <source>
        <dbReference type="ARBA" id="ARBA00022475"/>
    </source>
</evidence>
<dbReference type="PRINTS" id="PR01988">
    <property type="entry name" value="EXPORTERBACE"/>
</dbReference>
<dbReference type="InterPro" id="IPR020846">
    <property type="entry name" value="MFS_dom"/>
</dbReference>
<evidence type="ECO:0000313" key="9">
    <source>
        <dbReference type="EMBL" id="XCJ16484.1"/>
    </source>
</evidence>
<dbReference type="PANTHER" id="PTHR43266">
    <property type="entry name" value="MACROLIDE-EFFLUX PROTEIN"/>
    <property type="match status" value="1"/>
</dbReference>
<dbReference type="InterPro" id="IPR036259">
    <property type="entry name" value="MFS_trans_sf"/>
</dbReference>
<dbReference type="SUPFAM" id="SSF103473">
    <property type="entry name" value="MFS general substrate transporter"/>
    <property type="match status" value="1"/>
</dbReference>
<dbReference type="RefSeq" id="WP_353947980.1">
    <property type="nucleotide sequence ID" value="NZ_CP159510.1"/>
</dbReference>
<evidence type="ECO:0000256" key="7">
    <source>
        <dbReference type="SAM" id="Phobius"/>
    </source>
</evidence>
<dbReference type="GO" id="GO:0005886">
    <property type="term" value="C:plasma membrane"/>
    <property type="evidence" value="ECO:0007669"/>
    <property type="project" value="UniProtKB-SubCell"/>
</dbReference>
<keyword evidence="5 7" id="KW-1133">Transmembrane helix</keyword>
<feature type="transmembrane region" description="Helical" evidence="7">
    <location>
        <begin position="302"/>
        <end position="320"/>
    </location>
</feature>
<dbReference type="InterPro" id="IPR022324">
    <property type="entry name" value="Bacilysin_exporter_BacE_put"/>
</dbReference>
<dbReference type="CDD" id="cd06173">
    <property type="entry name" value="MFS_MefA_like"/>
    <property type="match status" value="1"/>
</dbReference>
<evidence type="ECO:0000256" key="2">
    <source>
        <dbReference type="ARBA" id="ARBA00022448"/>
    </source>
</evidence>
<reference evidence="9" key="1">
    <citation type="submission" date="2024-06" db="EMBL/GenBank/DDBJ databases">
        <authorList>
            <person name="Fan A."/>
            <person name="Zhang F.Y."/>
            <person name="Zhang L."/>
        </authorList>
    </citation>
    <scope>NUCLEOTIDE SEQUENCE</scope>
    <source>
        <strain evidence="9">Y61</strain>
    </source>
</reference>
<accession>A0AAU8IDL1</accession>
<sequence>MADVPAPIKKTYPEIFKPVMVSRSFRFLWIGNSLSTFGTAITNVILPLLVYELSHSPMSMSLIMAAYMIPEVLILPFSGILVDRLNRANVMRIADIIRFVLTTGVMILGLYGVLSIPLLVVMMGFMGLMNGLFQPAYSALRATVFVPDIRNSANALSQFSEQLLRLLGPSVGGLIISFTTASLGFGIDGLTYLISFICLMFLTQEGMVSKRSPRTASFFSECFEGVRVIRQRTWLWVTILFFSLVNIFISGVATVLIPWLIKVHDQLPDFVYGFVMSGAALGSITVAFVFGMRKKWRYRGILAYSGGATASLALLVMPFAQHAVLLTILMALTGGGLMLFSLIWQTSLQELVPPEAFGRVASIDMVGSFALLPVGFLLTGWLSEAIGGVESLLLMSGIAALSNILILLVPAIRKFD</sequence>
<keyword evidence="4 7" id="KW-0812">Transmembrane</keyword>
<evidence type="ECO:0000256" key="4">
    <source>
        <dbReference type="ARBA" id="ARBA00022692"/>
    </source>
</evidence>
<evidence type="ECO:0000259" key="8">
    <source>
        <dbReference type="PROSITE" id="PS50850"/>
    </source>
</evidence>
<name>A0AAU8IDL1_9BACL</name>
<feature type="domain" description="Major facilitator superfamily (MFS) profile" evidence="8">
    <location>
        <begin position="24"/>
        <end position="414"/>
    </location>
</feature>
<dbReference type="EMBL" id="CP159510">
    <property type="protein sequence ID" value="XCJ16484.1"/>
    <property type="molecule type" value="Genomic_DNA"/>
</dbReference>
<dbReference type="PANTHER" id="PTHR43266:SF2">
    <property type="entry name" value="MAJOR FACILITATOR SUPERFAMILY (MFS) PROFILE DOMAIN-CONTAINING PROTEIN"/>
    <property type="match status" value="1"/>
</dbReference>
<feature type="transmembrane region" description="Helical" evidence="7">
    <location>
        <begin position="234"/>
        <end position="259"/>
    </location>
</feature>
<dbReference type="GO" id="GO:0022857">
    <property type="term" value="F:transmembrane transporter activity"/>
    <property type="evidence" value="ECO:0007669"/>
    <property type="project" value="InterPro"/>
</dbReference>
<feature type="transmembrane region" description="Helical" evidence="7">
    <location>
        <begin position="271"/>
        <end position="290"/>
    </location>
</feature>
<evidence type="ECO:0000256" key="6">
    <source>
        <dbReference type="ARBA" id="ARBA00023136"/>
    </source>
</evidence>
<dbReference type="PROSITE" id="PS50850">
    <property type="entry name" value="MFS"/>
    <property type="match status" value="1"/>
</dbReference>
<feature type="transmembrane region" description="Helical" evidence="7">
    <location>
        <begin position="62"/>
        <end position="82"/>
    </location>
</feature>
<dbReference type="Pfam" id="PF07690">
    <property type="entry name" value="MFS_1"/>
    <property type="match status" value="1"/>
</dbReference>
<feature type="transmembrane region" description="Helical" evidence="7">
    <location>
        <begin position="103"/>
        <end position="128"/>
    </location>
</feature>
<gene>
    <name evidence="9" type="ORF">ABNN70_12575</name>
</gene>
<protein>
    <submittedName>
        <fullName evidence="9">MFS transporter</fullName>
    </submittedName>
</protein>
<keyword evidence="2" id="KW-0813">Transport</keyword>
<dbReference type="Gene3D" id="1.20.1250.20">
    <property type="entry name" value="MFS general substrate transporter like domains"/>
    <property type="match status" value="1"/>
</dbReference>
<evidence type="ECO:0000256" key="1">
    <source>
        <dbReference type="ARBA" id="ARBA00004651"/>
    </source>
</evidence>
<comment type="subcellular location">
    <subcellularLocation>
        <location evidence="1">Cell membrane</location>
        <topology evidence="1">Multi-pass membrane protein</topology>
    </subcellularLocation>
</comment>
<evidence type="ECO:0000256" key="5">
    <source>
        <dbReference type="ARBA" id="ARBA00022989"/>
    </source>
</evidence>
<proteinExistence type="predicted"/>
<dbReference type="AlphaFoldDB" id="A0AAU8IDL1"/>
<feature type="transmembrane region" description="Helical" evidence="7">
    <location>
        <begin position="356"/>
        <end position="379"/>
    </location>
</feature>
<dbReference type="InterPro" id="IPR011701">
    <property type="entry name" value="MFS"/>
</dbReference>
<keyword evidence="3" id="KW-1003">Cell membrane</keyword>
<feature type="transmembrane region" description="Helical" evidence="7">
    <location>
        <begin position="27"/>
        <end position="50"/>
    </location>
</feature>
<feature type="transmembrane region" description="Helical" evidence="7">
    <location>
        <begin position="391"/>
        <end position="412"/>
    </location>
</feature>
<feature type="transmembrane region" description="Helical" evidence="7">
    <location>
        <begin position="174"/>
        <end position="202"/>
    </location>
</feature>